<comment type="caution">
    <text evidence="2">The sequence shown here is derived from an EMBL/GenBank/DDBJ whole genome shotgun (WGS) entry which is preliminary data.</text>
</comment>
<accession>A0AAE3G453</accession>
<keyword evidence="1" id="KW-1133">Transmembrane helix</keyword>
<name>A0AAE3G453_9GAMM</name>
<proteinExistence type="predicted"/>
<keyword evidence="1" id="KW-0472">Membrane</keyword>
<feature type="transmembrane region" description="Helical" evidence="1">
    <location>
        <begin position="35"/>
        <end position="58"/>
    </location>
</feature>
<organism evidence="2 3">
    <name type="scientific">Natronocella acetinitrilica</name>
    <dbReference type="NCBI Taxonomy" id="414046"/>
    <lineage>
        <taxon>Bacteria</taxon>
        <taxon>Pseudomonadati</taxon>
        <taxon>Pseudomonadota</taxon>
        <taxon>Gammaproteobacteria</taxon>
        <taxon>Chromatiales</taxon>
        <taxon>Ectothiorhodospiraceae</taxon>
        <taxon>Natronocella</taxon>
    </lineage>
</organism>
<keyword evidence="3" id="KW-1185">Reference proteome</keyword>
<evidence type="ECO:0000313" key="3">
    <source>
        <dbReference type="Proteomes" id="UP001205843"/>
    </source>
</evidence>
<dbReference type="Proteomes" id="UP001205843">
    <property type="component" value="Unassembled WGS sequence"/>
</dbReference>
<evidence type="ECO:0000256" key="1">
    <source>
        <dbReference type="SAM" id="Phobius"/>
    </source>
</evidence>
<feature type="transmembrane region" description="Helical" evidence="1">
    <location>
        <begin position="70"/>
        <end position="89"/>
    </location>
</feature>
<keyword evidence="1" id="KW-0812">Transmembrane</keyword>
<dbReference type="RefSeq" id="WP_253477330.1">
    <property type="nucleotide sequence ID" value="NZ_JALJXV010000004.1"/>
</dbReference>
<reference evidence="2" key="1">
    <citation type="submission" date="2022-03" db="EMBL/GenBank/DDBJ databases">
        <title>Genomic Encyclopedia of Type Strains, Phase III (KMG-III): the genomes of soil and plant-associated and newly described type strains.</title>
        <authorList>
            <person name="Whitman W."/>
        </authorList>
    </citation>
    <scope>NUCLEOTIDE SEQUENCE</scope>
    <source>
        <strain evidence="2">ANL 6-2</strain>
    </source>
</reference>
<evidence type="ECO:0000313" key="2">
    <source>
        <dbReference type="EMBL" id="MCP1674843.1"/>
    </source>
</evidence>
<dbReference type="AlphaFoldDB" id="A0AAE3G453"/>
<gene>
    <name evidence="2" type="ORF">J2T57_001981</name>
</gene>
<protein>
    <submittedName>
        <fullName evidence="2">Uncharacterized protein</fullName>
    </submittedName>
</protein>
<sequence length="102" mass="11581">MEQARTATATHEGYEIEKHSPMFGLIPRRKFERFILLWAVANIVLTLTPVFTSIGNSAVMVGSILPMTIFWSYAVFLSNCALGLTYFLVRARPWAIHGYKEN</sequence>
<dbReference type="EMBL" id="JALJXV010000004">
    <property type="protein sequence ID" value="MCP1674843.1"/>
    <property type="molecule type" value="Genomic_DNA"/>
</dbReference>